<evidence type="ECO:0000313" key="3">
    <source>
        <dbReference type="Proteomes" id="UP000288805"/>
    </source>
</evidence>
<organism evidence="2 3">
    <name type="scientific">Vitis vinifera</name>
    <name type="common">Grape</name>
    <dbReference type="NCBI Taxonomy" id="29760"/>
    <lineage>
        <taxon>Eukaryota</taxon>
        <taxon>Viridiplantae</taxon>
        <taxon>Streptophyta</taxon>
        <taxon>Embryophyta</taxon>
        <taxon>Tracheophyta</taxon>
        <taxon>Spermatophyta</taxon>
        <taxon>Magnoliopsida</taxon>
        <taxon>eudicotyledons</taxon>
        <taxon>Gunneridae</taxon>
        <taxon>Pentapetalae</taxon>
        <taxon>rosids</taxon>
        <taxon>Vitales</taxon>
        <taxon>Vitaceae</taxon>
        <taxon>Viteae</taxon>
        <taxon>Vitis</taxon>
    </lineage>
</organism>
<feature type="region of interest" description="Disordered" evidence="1">
    <location>
        <begin position="214"/>
        <end position="252"/>
    </location>
</feature>
<dbReference type="EMBL" id="QGNW01002362">
    <property type="protein sequence ID" value="RVW20495.1"/>
    <property type="molecule type" value="Genomic_DNA"/>
</dbReference>
<reference evidence="2 3" key="1">
    <citation type="journal article" date="2018" name="PLoS Genet.">
        <title>Population sequencing reveals clonal diversity and ancestral inbreeding in the grapevine cultivar Chardonnay.</title>
        <authorList>
            <person name="Roach M.J."/>
            <person name="Johnson D.L."/>
            <person name="Bohlmann J."/>
            <person name="van Vuuren H.J."/>
            <person name="Jones S.J."/>
            <person name="Pretorius I.S."/>
            <person name="Schmidt S.A."/>
            <person name="Borneman A.R."/>
        </authorList>
    </citation>
    <scope>NUCLEOTIDE SEQUENCE [LARGE SCALE GENOMIC DNA]</scope>
    <source>
        <strain evidence="3">cv. Chardonnay</strain>
        <tissue evidence="2">Leaf</tissue>
    </source>
</reference>
<protein>
    <submittedName>
        <fullName evidence="2">Uncharacterized protein</fullName>
    </submittedName>
</protein>
<dbReference type="AlphaFoldDB" id="A0A438CB75"/>
<evidence type="ECO:0000313" key="2">
    <source>
        <dbReference type="EMBL" id="RVW20495.1"/>
    </source>
</evidence>
<evidence type="ECO:0000256" key="1">
    <source>
        <dbReference type="SAM" id="MobiDB-lite"/>
    </source>
</evidence>
<comment type="caution">
    <text evidence="2">The sequence shown here is derived from an EMBL/GenBank/DDBJ whole genome shotgun (WGS) entry which is preliminary data.</text>
</comment>
<accession>A0A438CB75</accession>
<dbReference type="Proteomes" id="UP000288805">
    <property type="component" value="Unassembled WGS sequence"/>
</dbReference>
<name>A0A438CB75_VITVI</name>
<sequence length="280" mass="32079">MLALRFPLPSLFKEFLHFTQIPPAYVHPNIVRVLMGCSILNMLFNLDLSLKFLFVYTIKKGKTDLFSLFAHISSLQLVTNLPDSNKGGAKGHVLVKGLWAGLSEHPKMEFSLNRSLTLPGTFKRGRLVEWVEKASFDRLNKLFEITAIERHYQTLLSTRNLLAVVREPQPYVVNILPRRLPKFIVPGKHFVLGKNFVLNDLPFYERVREANAKARQEKRQEGTLRKVPGEKGRDSSPAVRPPATKEKNEKKKRRLSHRLSGWCLQFFISRLLPPSLCLVG</sequence>
<proteinExistence type="predicted"/>
<gene>
    <name evidence="2" type="ORF">CK203_115051</name>
</gene>
<feature type="compositionally biased region" description="Basic and acidic residues" evidence="1">
    <location>
        <begin position="214"/>
        <end position="234"/>
    </location>
</feature>